<name>A0A9P1J618_9PELO</name>
<evidence type="ECO:0000313" key="2">
    <source>
        <dbReference type="Proteomes" id="UP001152747"/>
    </source>
</evidence>
<evidence type="ECO:0000313" key="1">
    <source>
        <dbReference type="EMBL" id="CAI5456315.1"/>
    </source>
</evidence>
<gene>
    <name evidence="1" type="ORF">CAMP_LOCUS18952</name>
</gene>
<dbReference type="EMBL" id="CANHGI010000006">
    <property type="protein sequence ID" value="CAI5456315.1"/>
    <property type="molecule type" value="Genomic_DNA"/>
</dbReference>
<dbReference type="OrthoDB" id="10001099at2759"/>
<dbReference type="PANTHER" id="PTHR35373">
    <property type="entry name" value="PROTEIN CBG16894"/>
    <property type="match status" value="1"/>
</dbReference>
<accession>A0A9P1J618</accession>
<keyword evidence="2" id="KW-1185">Reference proteome</keyword>
<dbReference type="Proteomes" id="UP001152747">
    <property type="component" value="Unassembled WGS sequence"/>
</dbReference>
<dbReference type="AlphaFoldDB" id="A0A9P1J618"/>
<sequence>MSGVRLNPINLFKRRIRNIRHLCIYNHKKIWILSNHFFFNIMAEFEEEWSKIENGYLIIKWYYFPTATNLKIDIDKILDIQVRSQASSYKKNWGSSSLKTWWACDMKRNFRSKPEGFHNVTINIGDTFKKGFTVQDLNKFLSAMRKYLKNQSIVFK</sequence>
<reference evidence="1" key="1">
    <citation type="submission" date="2022-11" db="EMBL/GenBank/DDBJ databases">
        <authorList>
            <person name="Kikuchi T."/>
        </authorList>
    </citation>
    <scope>NUCLEOTIDE SEQUENCE</scope>
    <source>
        <strain evidence="1">PS1010</strain>
    </source>
</reference>
<proteinExistence type="predicted"/>
<protein>
    <submittedName>
        <fullName evidence="1">Uncharacterized protein</fullName>
    </submittedName>
</protein>
<organism evidence="1 2">
    <name type="scientific">Caenorhabditis angaria</name>
    <dbReference type="NCBI Taxonomy" id="860376"/>
    <lineage>
        <taxon>Eukaryota</taxon>
        <taxon>Metazoa</taxon>
        <taxon>Ecdysozoa</taxon>
        <taxon>Nematoda</taxon>
        <taxon>Chromadorea</taxon>
        <taxon>Rhabditida</taxon>
        <taxon>Rhabditina</taxon>
        <taxon>Rhabditomorpha</taxon>
        <taxon>Rhabditoidea</taxon>
        <taxon>Rhabditidae</taxon>
        <taxon>Peloderinae</taxon>
        <taxon>Caenorhabditis</taxon>
    </lineage>
</organism>
<comment type="caution">
    <text evidence="1">The sequence shown here is derived from an EMBL/GenBank/DDBJ whole genome shotgun (WGS) entry which is preliminary data.</text>
</comment>
<dbReference type="PANTHER" id="PTHR35373:SF3">
    <property type="entry name" value="ACTIVATOR OF HSP90 ATPASE HOMOLOG 1-LIKE PROTEIN"/>
    <property type="match status" value="1"/>
</dbReference>